<keyword evidence="1" id="KW-0547">Nucleotide-binding</keyword>
<dbReference type="AlphaFoldDB" id="A0A317TWQ3"/>
<dbReference type="Gene3D" id="3.40.50.300">
    <property type="entry name" value="P-loop containing nucleotide triphosphate hydrolases"/>
    <property type="match status" value="1"/>
</dbReference>
<comment type="caution">
    <text evidence="3">The sequence shown here is derived from an EMBL/GenBank/DDBJ whole genome shotgun (WGS) entry which is preliminary data.</text>
</comment>
<evidence type="ECO:0000313" key="4">
    <source>
        <dbReference type="Proteomes" id="UP000247152"/>
    </source>
</evidence>
<proteinExistence type="predicted"/>
<protein>
    <submittedName>
        <fullName evidence="3">Rho GTPase (Miro-like) protein</fullName>
    </submittedName>
</protein>
<keyword evidence="2" id="KW-0342">GTP-binding</keyword>
<feature type="non-terminal residue" evidence="3">
    <location>
        <position position="96"/>
    </location>
</feature>
<dbReference type="GO" id="GO:0005525">
    <property type="term" value="F:GTP binding"/>
    <property type="evidence" value="ECO:0007669"/>
    <property type="project" value="UniProtKB-KW"/>
</dbReference>
<dbReference type="InterPro" id="IPR027417">
    <property type="entry name" value="P-loop_NTPase"/>
</dbReference>
<evidence type="ECO:0000256" key="1">
    <source>
        <dbReference type="ARBA" id="ARBA00022741"/>
    </source>
</evidence>
<dbReference type="EMBL" id="QHJG01000084">
    <property type="protein sequence ID" value="PWY53773.1"/>
    <property type="molecule type" value="Genomic_DNA"/>
</dbReference>
<dbReference type="SUPFAM" id="SSF52540">
    <property type="entry name" value="P-loop containing nucleoside triphosphate hydrolases"/>
    <property type="match status" value="1"/>
</dbReference>
<sequence length="96" mass="10732">MIYKVVFFGKSGSGKTQIIRRTAGLSDFKLNAPPTIGVDFLARKIDSSSSVSLWEIAGGTQYKDMRNLFYRDTDACVFCIDLTEEINEQEIIESIA</sequence>
<evidence type="ECO:0000313" key="3">
    <source>
        <dbReference type="EMBL" id="PWY53773.1"/>
    </source>
</evidence>
<accession>A0A317TWQ3</accession>
<dbReference type="PANTHER" id="PTHR24073">
    <property type="entry name" value="DRAB5-RELATED"/>
    <property type="match status" value="1"/>
</dbReference>
<name>A0A317TWQ3_9GAMM</name>
<dbReference type="RefSeq" id="WP_240610485.1">
    <property type="nucleotide sequence ID" value="NZ_QHJG01000084.1"/>
</dbReference>
<dbReference type="PRINTS" id="PR00449">
    <property type="entry name" value="RASTRNSFRMNG"/>
</dbReference>
<reference evidence="3 4" key="1">
    <citation type="submission" date="2018-05" db="EMBL/GenBank/DDBJ databases">
        <title>Legionella qingyii sp.nov., whole genome shotgun sequence.</title>
        <authorList>
            <person name="Wu H."/>
            <person name="Zhu Q."/>
            <person name="Hu C."/>
        </authorList>
    </citation>
    <scope>NUCLEOTIDE SEQUENCE [LARGE SCALE GENOMIC DNA]</scope>
    <source>
        <strain evidence="3 4">HEB18</strain>
    </source>
</reference>
<gene>
    <name evidence="3" type="ORF">DGG96_20580</name>
</gene>
<dbReference type="Proteomes" id="UP000247152">
    <property type="component" value="Unassembled WGS sequence"/>
</dbReference>
<evidence type="ECO:0000256" key="2">
    <source>
        <dbReference type="ARBA" id="ARBA00023134"/>
    </source>
</evidence>
<dbReference type="Pfam" id="PF08477">
    <property type="entry name" value="Roc"/>
    <property type="match status" value="1"/>
</dbReference>
<organism evidence="3 4">
    <name type="scientific">Legionella qingyii</name>
    <dbReference type="NCBI Taxonomy" id="2184757"/>
    <lineage>
        <taxon>Bacteria</taxon>
        <taxon>Pseudomonadati</taxon>
        <taxon>Pseudomonadota</taxon>
        <taxon>Gammaproteobacteria</taxon>
        <taxon>Legionellales</taxon>
        <taxon>Legionellaceae</taxon>
        <taxon>Legionella</taxon>
    </lineage>
</organism>